<dbReference type="Proteomes" id="UP001556367">
    <property type="component" value="Unassembled WGS sequence"/>
</dbReference>
<protein>
    <submittedName>
        <fullName evidence="1">Uncharacterized protein</fullName>
    </submittedName>
</protein>
<keyword evidence="2" id="KW-1185">Reference proteome</keyword>
<accession>A0ABR3JN97</accession>
<dbReference type="EMBL" id="JASNQZ010000006">
    <property type="protein sequence ID" value="KAL0956848.1"/>
    <property type="molecule type" value="Genomic_DNA"/>
</dbReference>
<organism evidence="1 2">
    <name type="scientific">Hohenbuehelia grisea</name>
    <dbReference type="NCBI Taxonomy" id="104357"/>
    <lineage>
        <taxon>Eukaryota</taxon>
        <taxon>Fungi</taxon>
        <taxon>Dikarya</taxon>
        <taxon>Basidiomycota</taxon>
        <taxon>Agaricomycotina</taxon>
        <taxon>Agaricomycetes</taxon>
        <taxon>Agaricomycetidae</taxon>
        <taxon>Agaricales</taxon>
        <taxon>Pleurotineae</taxon>
        <taxon>Pleurotaceae</taxon>
        <taxon>Hohenbuehelia</taxon>
    </lineage>
</organism>
<evidence type="ECO:0000313" key="1">
    <source>
        <dbReference type="EMBL" id="KAL0956848.1"/>
    </source>
</evidence>
<name>A0ABR3JN97_9AGAR</name>
<sequence length="332" mass="37298">MPGGNYPSHSAVWHSSTVQSDGKPRVKTVARGGWFVCDASAGANSLSGHLQWRIFIEWEPIGPFSQLNFARLRCEPWLASLAFLALWFLFMQTHIREVFCKTLCSMDPGYLLFSSLCTITACTIHPSLLSMATHIREVLCKTPCTMDPGRLSFSFFCLMTHQLLVHVNAHPRSSLQDAVDRGPWLPLVPFSPSYDPPINPICWSTPTHIREVLCKTLCSMGLDYFSFPCSRRLSSTTYTTRVFLVLLLAHYGLHDPTISPTGLSMETHIREVLCKTPCIMGPRRLFLFVCLRLLVLPDLPLHAFLCDSAFTDNRLGQLGLYSATALQLLQLF</sequence>
<reference evidence="2" key="1">
    <citation type="submission" date="2024-06" db="EMBL/GenBank/DDBJ databases">
        <title>Multi-omics analyses provide insights into the biosynthesis of the anticancer antibiotic pleurotin in Hohenbuehelia grisea.</title>
        <authorList>
            <person name="Weaver J.A."/>
            <person name="Alberti F."/>
        </authorList>
    </citation>
    <scope>NUCLEOTIDE SEQUENCE [LARGE SCALE GENOMIC DNA]</scope>
    <source>
        <strain evidence="2">T-177</strain>
    </source>
</reference>
<gene>
    <name evidence="1" type="ORF">HGRIS_002956</name>
</gene>
<proteinExistence type="predicted"/>
<evidence type="ECO:0000313" key="2">
    <source>
        <dbReference type="Proteomes" id="UP001556367"/>
    </source>
</evidence>
<comment type="caution">
    <text evidence="1">The sequence shown here is derived from an EMBL/GenBank/DDBJ whole genome shotgun (WGS) entry which is preliminary data.</text>
</comment>